<protein>
    <submittedName>
        <fullName evidence="1">14031_t:CDS:1</fullName>
    </submittedName>
</protein>
<accession>A0ABN7WXX5</accession>
<name>A0ABN7WXX5_GIGMA</name>
<organism evidence="1 2">
    <name type="scientific">Gigaspora margarita</name>
    <dbReference type="NCBI Taxonomy" id="4874"/>
    <lineage>
        <taxon>Eukaryota</taxon>
        <taxon>Fungi</taxon>
        <taxon>Fungi incertae sedis</taxon>
        <taxon>Mucoromycota</taxon>
        <taxon>Glomeromycotina</taxon>
        <taxon>Glomeromycetes</taxon>
        <taxon>Diversisporales</taxon>
        <taxon>Gigasporaceae</taxon>
        <taxon>Gigaspora</taxon>
    </lineage>
</organism>
<dbReference type="Proteomes" id="UP000789901">
    <property type="component" value="Unassembled WGS sequence"/>
</dbReference>
<comment type="caution">
    <text evidence="1">The sequence shown here is derived from an EMBL/GenBank/DDBJ whole genome shotgun (WGS) entry which is preliminary data.</text>
</comment>
<keyword evidence="2" id="KW-1185">Reference proteome</keyword>
<dbReference type="EMBL" id="CAJVQB010071499">
    <property type="protein sequence ID" value="CAG8843173.1"/>
    <property type="molecule type" value="Genomic_DNA"/>
</dbReference>
<evidence type="ECO:0000313" key="1">
    <source>
        <dbReference type="EMBL" id="CAG8843173.1"/>
    </source>
</evidence>
<feature type="non-terminal residue" evidence="1">
    <location>
        <position position="1"/>
    </location>
</feature>
<evidence type="ECO:0000313" key="2">
    <source>
        <dbReference type="Proteomes" id="UP000789901"/>
    </source>
</evidence>
<sequence length="398" mass="46552">FLTTACIKDTDLALLQRQLTTSTNMRLKMLSSTQIVNKIISCWVAVAKASRLSFSFTFTNQTYLELDKALKIEHIFLLKLFPGNFNNLPNLHINQHHVQNARNFGPLVNISVGVKEAVHKIFKSSVSKMNCKNIEFDLIRRHNTLQMIRYLIDRGKDSCFQHIGQGFRNFTVDPLLQPILSDWYMTQNIQDIQEDTADISTNITSHDDKIRNIKTRKRLSKREIHQLSLPVKLDDNLQFTYDIISAYDIYMEKRAALIHRRVEFYKQISYTLLNDDGTFDMHMNLHSGDIVQIQEETGLSYAILKGIFTHKYNDGLVYSFIWIDWLRECLILDPILQCPVYEKQTAENTRWHQVYPISLIDNLSKIHFVHHCHSTCTSTLHDPSNNQYVRNEFYYEAI</sequence>
<reference evidence="1 2" key="1">
    <citation type="submission" date="2021-06" db="EMBL/GenBank/DDBJ databases">
        <authorList>
            <person name="Kallberg Y."/>
            <person name="Tangrot J."/>
            <person name="Rosling A."/>
        </authorList>
    </citation>
    <scope>NUCLEOTIDE SEQUENCE [LARGE SCALE GENOMIC DNA]</scope>
    <source>
        <strain evidence="1 2">120-4 pot B 10/14</strain>
    </source>
</reference>
<gene>
    <name evidence="1" type="ORF">GMARGA_LOCUS36401</name>
</gene>
<proteinExistence type="predicted"/>